<dbReference type="Proteomes" id="UP000050497">
    <property type="component" value="Unassembled WGS sequence"/>
</dbReference>
<dbReference type="PANTHER" id="PTHR33121">
    <property type="entry name" value="CYCLIC DI-GMP PHOSPHODIESTERASE PDEF"/>
    <property type="match status" value="1"/>
</dbReference>
<feature type="domain" description="EAL" evidence="1">
    <location>
        <begin position="2"/>
        <end position="250"/>
    </location>
</feature>
<organism evidence="2 4">
    <name type="scientific">Saliniramus fredricksonii</name>
    <dbReference type="NCBI Taxonomy" id="1653334"/>
    <lineage>
        <taxon>Bacteria</taxon>
        <taxon>Pseudomonadati</taxon>
        <taxon>Pseudomonadota</taxon>
        <taxon>Alphaproteobacteria</taxon>
        <taxon>Hyphomicrobiales</taxon>
        <taxon>Salinarimonadaceae</taxon>
        <taxon>Saliniramus</taxon>
    </lineage>
</organism>
<dbReference type="Gene3D" id="3.20.20.450">
    <property type="entry name" value="EAL domain"/>
    <property type="match status" value="1"/>
</dbReference>
<reference evidence="3 5" key="2">
    <citation type="submission" date="2016-08" db="EMBL/GenBank/DDBJ databases">
        <authorList>
            <person name="Varghese N."/>
            <person name="Submissions Spin"/>
        </authorList>
    </citation>
    <scope>NUCLEOTIDE SEQUENCE [LARGE SCALE GENOMIC DNA]</scope>
    <source>
        <strain evidence="3 5">HL-109</strain>
    </source>
</reference>
<dbReference type="PANTHER" id="PTHR33121:SF79">
    <property type="entry name" value="CYCLIC DI-GMP PHOSPHODIESTERASE PDED-RELATED"/>
    <property type="match status" value="1"/>
</dbReference>
<dbReference type="AlphaFoldDB" id="A0A0P7XYD9"/>
<dbReference type="PROSITE" id="PS50883">
    <property type="entry name" value="EAL"/>
    <property type="match status" value="1"/>
</dbReference>
<name>A0A0P7XYD9_9HYPH</name>
<keyword evidence="5" id="KW-1185">Reference proteome</keyword>
<dbReference type="Pfam" id="PF00563">
    <property type="entry name" value="EAL"/>
    <property type="match status" value="1"/>
</dbReference>
<dbReference type="CDD" id="cd01948">
    <property type="entry name" value="EAL"/>
    <property type="match status" value="1"/>
</dbReference>
<dbReference type="SUPFAM" id="SSF141868">
    <property type="entry name" value="EAL domain-like"/>
    <property type="match status" value="1"/>
</dbReference>
<dbReference type="PATRIC" id="fig|1653334.4.peg.2009"/>
<sequence>MGDKAPGKYIGPVSTTELELFYQPQVARLDNRVISVEALLRRKHPHEGWLGPWEVLDLLHKPDELRALDWWVLERACRDARAWPGLSVSVNICAPHFAHAGFAEEAIARVDASGLARDRVELELIENAYIRDFDRAAANIAILRKAGIRIALDDFGTGYSSLTYLMNLAIDKVKIDKSFIKDVHLMRSAAIVQSIVALSRSLGMRVTAEGVETQEQHRILRGSGCHFLQGFLFSHPVCADDITALIADSGGMAILPAGANAADQLP</sequence>
<evidence type="ECO:0000313" key="3">
    <source>
        <dbReference type="EMBL" id="SCC82573.1"/>
    </source>
</evidence>
<dbReference type="Proteomes" id="UP000182800">
    <property type="component" value="Unassembled WGS sequence"/>
</dbReference>
<evidence type="ECO:0000313" key="4">
    <source>
        <dbReference type="Proteomes" id="UP000050497"/>
    </source>
</evidence>
<dbReference type="EMBL" id="LJSX01000001">
    <property type="protein sequence ID" value="KPQ12750.1"/>
    <property type="molecule type" value="Genomic_DNA"/>
</dbReference>
<gene>
    <name evidence="3" type="ORF">GA0071312_3579</name>
    <name evidence="2" type="ORF">HLUCCO17_01245</name>
</gene>
<accession>A0A0P7XYD9</accession>
<dbReference type="RefSeq" id="WP_074446377.1">
    <property type="nucleotide sequence ID" value="NZ_FMBM01000003.1"/>
</dbReference>
<evidence type="ECO:0000259" key="1">
    <source>
        <dbReference type="PROSITE" id="PS50883"/>
    </source>
</evidence>
<dbReference type="EMBL" id="FMBM01000003">
    <property type="protein sequence ID" value="SCC82573.1"/>
    <property type="molecule type" value="Genomic_DNA"/>
</dbReference>
<dbReference type="InterPro" id="IPR035919">
    <property type="entry name" value="EAL_sf"/>
</dbReference>
<evidence type="ECO:0000313" key="2">
    <source>
        <dbReference type="EMBL" id="KPQ12750.1"/>
    </source>
</evidence>
<evidence type="ECO:0000313" key="5">
    <source>
        <dbReference type="Proteomes" id="UP000182800"/>
    </source>
</evidence>
<proteinExistence type="predicted"/>
<dbReference type="GO" id="GO:0071111">
    <property type="term" value="F:cyclic-guanylate-specific phosphodiesterase activity"/>
    <property type="evidence" value="ECO:0007669"/>
    <property type="project" value="InterPro"/>
</dbReference>
<dbReference type="InterPro" id="IPR001633">
    <property type="entry name" value="EAL_dom"/>
</dbReference>
<dbReference type="SMART" id="SM00052">
    <property type="entry name" value="EAL"/>
    <property type="match status" value="1"/>
</dbReference>
<dbReference type="STRING" id="1653334.GA0071312_3579"/>
<comment type="caution">
    <text evidence="2">The sequence shown here is derived from an EMBL/GenBank/DDBJ whole genome shotgun (WGS) entry which is preliminary data.</text>
</comment>
<reference evidence="2 4" key="1">
    <citation type="submission" date="2015-09" db="EMBL/GenBank/DDBJ databases">
        <title>Identification and resolution of microdiversity through metagenomic sequencing of parallel consortia.</title>
        <authorList>
            <person name="Nelson W.C."/>
            <person name="Romine M.F."/>
            <person name="Lindemann S.R."/>
        </authorList>
    </citation>
    <scope>NUCLEOTIDE SEQUENCE [LARGE SCALE GENOMIC DNA]</scope>
    <source>
        <strain evidence="2">HL-109</strain>
    </source>
</reference>
<protein>
    <submittedName>
        <fullName evidence="2">EAL domain protein</fullName>
    </submittedName>
    <submittedName>
        <fullName evidence="3">EAL domain, c-di-GMP-specific phosphodiesterase class I (Or its enzymatically inactive variant)</fullName>
    </submittedName>
</protein>
<dbReference type="InterPro" id="IPR050706">
    <property type="entry name" value="Cyclic-di-GMP_PDE-like"/>
</dbReference>